<dbReference type="PROSITE" id="PS50994">
    <property type="entry name" value="INTEGRASE"/>
    <property type="match status" value="1"/>
</dbReference>
<evidence type="ECO:0000259" key="1">
    <source>
        <dbReference type="PROSITE" id="PS50994"/>
    </source>
</evidence>
<dbReference type="InterPro" id="IPR055247">
    <property type="entry name" value="InsJ-like_HTH"/>
</dbReference>
<dbReference type="Pfam" id="PF13518">
    <property type="entry name" value="HTH_28"/>
    <property type="match status" value="1"/>
</dbReference>
<name>A0ABU0FZS6_9BACI</name>
<dbReference type="Proteomes" id="UP001242313">
    <property type="component" value="Unassembled WGS sequence"/>
</dbReference>
<dbReference type="SUPFAM" id="SSF46689">
    <property type="entry name" value="Homeodomain-like"/>
    <property type="match status" value="1"/>
</dbReference>
<dbReference type="InterPro" id="IPR012337">
    <property type="entry name" value="RNaseH-like_sf"/>
</dbReference>
<dbReference type="InterPro" id="IPR001387">
    <property type="entry name" value="Cro/C1-type_HTH"/>
</dbReference>
<dbReference type="SUPFAM" id="SSF53098">
    <property type="entry name" value="Ribonuclease H-like"/>
    <property type="match status" value="1"/>
</dbReference>
<evidence type="ECO:0000313" key="3">
    <source>
        <dbReference type="Proteomes" id="UP001242313"/>
    </source>
</evidence>
<dbReference type="Gene3D" id="1.10.10.60">
    <property type="entry name" value="Homeodomain-like"/>
    <property type="match status" value="1"/>
</dbReference>
<dbReference type="InterPro" id="IPR001584">
    <property type="entry name" value="Integrase_cat-core"/>
</dbReference>
<proteinExistence type="predicted"/>
<protein>
    <submittedName>
        <fullName evidence="2">Transposase</fullName>
    </submittedName>
</protein>
<feature type="domain" description="Integrase catalytic" evidence="1">
    <location>
        <begin position="145"/>
        <end position="314"/>
    </location>
</feature>
<keyword evidence="3" id="KW-1185">Reference proteome</keyword>
<dbReference type="PANTHER" id="PTHR35004">
    <property type="entry name" value="TRANSPOSASE RV3428C-RELATED"/>
    <property type="match status" value="1"/>
</dbReference>
<gene>
    <name evidence="2" type="ORF">J2S25_003437</name>
</gene>
<dbReference type="NCBIfam" id="NF033546">
    <property type="entry name" value="transpos_IS21"/>
    <property type="match status" value="1"/>
</dbReference>
<dbReference type="InterPro" id="IPR009057">
    <property type="entry name" value="Homeodomain-like_sf"/>
</dbReference>
<dbReference type="CDD" id="cd00093">
    <property type="entry name" value="HTH_XRE"/>
    <property type="match status" value="1"/>
</dbReference>
<accession>A0ABU0FZS6</accession>
<reference evidence="2 3" key="1">
    <citation type="submission" date="2023-07" db="EMBL/GenBank/DDBJ databases">
        <title>Genomic Encyclopedia of Type Strains, Phase IV (KMG-IV): sequencing the most valuable type-strain genomes for metagenomic binning, comparative biology and taxonomic classification.</title>
        <authorList>
            <person name="Goeker M."/>
        </authorList>
    </citation>
    <scope>NUCLEOTIDE SEQUENCE [LARGE SCALE GENOMIC DNA]</scope>
    <source>
        <strain evidence="2 3">DSM 19598</strain>
    </source>
</reference>
<comment type="caution">
    <text evidence="2">The sequence shown here is derived from an EMBL/GenBank/DDBJ whole genome shotgun (WGS) entry which is preliminary data.</text>
</comment>
<evidence type="ECO:0000313" key="2">
    <source>
        <dbReference type="EMBL" id="MDQ0415210.1"/>
    </source>
</evidence>
<sequence>MNKKQEVLLKYLREGRSQREIASEIGVDRKTVSKYIKEYENKKIEIEQCNDDVHTGELIQNLVEAPKYKVGVRTKRVMTQEIEQKVMAHLQENDAKRQKGLRKQVKKPIDVFEALESEGVEASYSTVLRTIRQLERKVKEAFIKGSYIPGDICEFDWGEVKVNINGKWRKLQMAVFTSAFGNYRMAFLFMKQKMECFQEAHALFFKETGGVYQTMVYDNMRVAVKRFVGTEKEPTDGLLKLSLYYGFHFRFCNVRRGNEKGHVERSVEVIRRKAFAFRDTFETIEAANQYLYEICEIRNRKPQVSSFSRKTCPK</sequence>
<dbReference type="EMBL" id="JAUSUN010000028">
    <property type="protein sequence ID" value="MDQ0415210.1"/>
    <property type="molecule type" value="Genomic_DNA"/>
</dbReference>
<organism evidence="2 3">
    <name type="scientific">Mesobacillus stamsii</name>
    <dbReference type="NCBI Taxonomy" id="225347"/>
    <lineage>
        <taxon>Bacteria</taxon>
        <taxon>Bacillati</taxon>
        <taxon>Bacillota</taxon>
        <taxon>Bacilli</taxon>
        <taxon>Bacillales</taxon>
        <taxon>Bacillaceae</taxon>
        <taxon>Mesobacillus</taxon>
    </lineage>
</organism>